<keyword evidence="2" id="KW-1185">Reference proteome</keyword>
<dbReference type="EMBL" id="CP139558">
    <property type="protein sequence ID" value="WPU92636.1"/>
    <property type="molecule type" value="Genomic_DNA"/>
</dbReference>
<protein>
    <submittedName>
        <fullName evidence="1">HAD domain-containing protein</fullName>
    </submittedName>
</protein>
<gene>
    <name evidence="1" type="ORF">SNE25_25255</name>
</gene>
<organism evidence="1 2">
    <name type="scientific">Mucilaginibacter sabulilitoris</name>
    <dbReference type="NCBI Taxonomy" id="1173583"/>
    <lineage>
        <taxon>Bacteria</taxon>
        <taxon>Pseudomonadati</taxon>
        <taxon>Bacteroidota</taxon>
        <taxon>Sphingobacteriia</taxon>
        <taxon>Sphingobacteriales</taxon>
        <taxon>Sphingobacteriaceae</taxon>
        <taxon>Mucilaginibacter</taxon>
    </lineage>
</organism>
<dbReference type="Proteomes" id="UP001324380">
    <property type="component" value="Chromosome"/>
</dbReference>
<proteinExistence type="predicted"/>
<accession>A0ABZ0THG3</accession>
<reference evidence="1 2" key="1">
    <citation type="submission" date="2023-11" db="EMBL/GenBank/DDBJ databases">
        <title>Analysis of the Genomes of Mucilaginibacter gossypii cycad 4 and M. sabulilitoris SNA2: microbes with the potential for plant growth promotion.</title>
        <authorList>
            <person name="Hirsch A.M."/>
            <person name="Humm E."/>
            <person name="Rubbi M."/>
            <person name="Del Vecchio G."/>
            <person name="Ha S.M."/>
            <person name="Pellegrini M."/>
            <person name="Gunsalus R.P."/>
        </authorList>
    </citation>
    <scope>NUCLEOTIDE SEQUENCE [LARGE SCALE GENOMIC DNA]</scope>
    <source>
        <strain evidence="1 2">SNA2</strain>
    </source>
</reference>
<evidence type="ECO:0000313" key="2">
    <source>
        <dbReference type="Proteomes" id="UP001324380"/>
    </source>
</evidence>
<dbReference type="RefSeq" id="WP_321561796.1">
    <property type="nucleotide sequence ID" value="NZ_CP139558.1"/>
</dbReference>
<evidence type="ECO:0000313" key="1">
    <source>
        <dbReference type="EMBL" id="WPU92636.1"/>
    </source>
</evidence>
<dbReference type="Pfam" id="PF18143">
    <property type="entry name" value="HAD_SAK_2"/>
    <property type="match status" value="1"/>
</dbReference>
<sequence length="154" mass="17425">MVILLDIDGVLVTEPSWKKVEIGSDGFMLFNKQSAENLAFILSETNASVILTTTHRINFGLEKWIEIFTLRGINIRTISKLNDKKALADMSDRATEIKEWIGKNGNEENYVIVDDDTSINNLPSSIKKRWVVIKPSIGIDEEAKHQILDILLNK</sequence>
<name>A0ABZ0THG3_9SPHI</name>